<proteinExistence type="predicted"/>
<organism evidence="1 2">
    <name type="scientific">Stereum hirsutum (strain FP-91666)</name>
    <name type="common">White-rot fungus</name>
    <dbReference type="NCBI Taxonomy" id="721885"/>
    <lineage>
        <taxon>Eukaryota</taxon>
        <taxon>Fungi</taxon>
        <taxon>Dikarya</taxon>
        <taxon>Basidiomycota</taxon>
        <taxon>Agaricomycotina</taxon>
        <taxon>Agaricomycetes</taxon>
        <taxon>Russulales</taxon>
        <taxon>Stereaceae</taxon>
        <taxon>Stereum</taxon>
    </lineage>
</organism>
<evidence type="ECO:0000313" key="2">
    <source>
        <dbReference type="Proteomes" id="UP000053927"/>
    </source>
</evidence>
<dbReference type="EMBL" id="JH687399">
    <property type="protein sequence ID" value="EIM80215.1"/>
    <property type="molecule type" value="Genomic_DNA"/>
</dbReference>
<gene>
    <name evidence="1" type="ORF">STEHIDRAFT_35023</name>
</gene>
<dbReference type="AlphaFoldDB" id="R7RZ66"/>
<dbReference type="Proteomes" id="UP000053927">
    <property type="component" value="Unassembled WGS sequence"/>
</dbReference>
<evidence type="ECO:0000313" key="1">
    <source>
        <dbReference type="EMBL" id="EIM80215.1"/>
    </source>
</evidence>
<dbReference type="GeneID" id="18804526"/>
<feature type="non-terminal residue" evidence="1">
    <location>
        <position position="255"/>
    </location>
</feature>
<feature type="non-terminal residue" evidence="1">
    <location>
        <position position="1"/>
    </location>
</feature>
<dbReference type="OMA" id="TTCTRNI"/>
<dbReference type="eggNOG" id="ENOG502S2I3">
    <property type="taxonomic scope" value="Eukaryota"/>
</dbReference>
<sequence length="255" mass="26104">SMSQANPLIPSGISSTCSSFLTSLDTDTALASCASPLVNATADFGPSGNSTGTASASTISSALNNVCSSTTSCDQSTVRGLLASFYGNCTAELTSSVNSDVIRTYDVLYSLIPFKEAICSKDDSGRYCVSTLNTTSSAASTVRLAGSSSSGDSLYSSVSLSSKRDDQVAFVPNVTTYSSDNLLFLYLTAGLTSEQLCTTCTQEIMTAYMNFESSVAYAPGLANSPMLSGQTALYNGIQTTCGSTFLSGSVVAAGG</sequence>
<accession>R7RZ66</accession>
<dbReference type="RefSeq" id="XP_007310649.1">
    <property type="nucleotide sequence ID" value="XM_007310587.1"/>
</dbReference>
<keyword evidence="2" id="KW-1185">Reference proteome</keyword>
<reference evidence="2" key="1">
    <citation type="journal article" date="2012" name="Science">
        <title>The Paleozoic origin of enzymatic lignin decomposition reconstructed from 31 fungal genomes.</title>
        <authorList>
            <person name="Floudas D."/>
            <person name="Binder M."/>
            <person name="Riley R."/>
            <person name="Barry K."/>
            <person name="Blanchette R.A."/>
            <person name="Henrissat B."/>
            <person name="Martinez A.T."/>
            <person name="Otillar R."/>
            <person name="Spatafora J.W."/>
            <person name="Yadav J.S."/>
            <person name="Aerts A."/>
            <person name="Benoit I."/>
            <person name="Boyd A."/>
            <person name="Carlson A."/>
            <person name="Copeland A."/>
            <person name="Coutinho P.M."/>
            <person name="de Vries R.P."/>
            <person name="Ferreira P."/>
            <person name="Findley K."/>
            <person name="Foster B."/>
            <person name="Gaskell J."/>
            <person name="Glotzer D."/>
            <person name="Gorecki P."/>
            <person name="Heitman J."/>
            <person name="Hesse C."/>
            <person name="Hori C."/>
            <person name="Igarashi K."/>
            <person name="Jurgens J.A."/>
            <person name="Kallen N."/>
            <person name="Kersten P."/>
            <person name="Kohler A."/>
            <person name="Kuees U."/>
            <person name="Kumar T.K.A."/>
            <person name="Kuo A."/>
            <person name="LaButti K."/>
            <person name="Larrondo L.F."/>
            <person name="Lindquist E."/>
            <person name="Ling A."/>
            <person name="Lombard V."/>
            <person name="Lucas S."/>
            <person name="Lundell T."/>
            <person name="Martin R."/>
            <person name="McLaughlin D.J."/>
            <person name="Morgenstern I."/>
            <person name="Morin E."/>
            <person name="Murat C."/>
            <person name="Nagy L.G."/>
            <person name="Nolan M."/>
            <person name="Ohm R.A."/>
            <person name="Patyshakuliyeva A."/>
            <person name="Rokas A."/>
            <person name="Ruiz-Duenas F.J."/>
            <person name="Sabat G."/>
            <person name="Salamov A."/>
            <person name="Samejima M."/>
            <person name="Schmutz J."/>
            <person name="Slot J.C."/>
            <person name="St John F."/>
            <person name="Stenlid J."/>
            <person name="Sun H."/>
            <person name="Sun S."/>
            <person name="Syed K."/>
            <person name="Tsang A."/>
            <person name="Wiebenga A."/>
            <person name="Young D."/>
            <person name="Pisabarro A."/>
            <person name="Eastwood D.C."/>
            <person name="Martin F."/>
            <person name="Cullen D."/>
            <person name="Grigoriev I.V."/>
            <person name="Hibbett D.S."/>
        </authorList>
    </citation>
    <scope>NUCLEOTIDE SEQUENCE [LARGE SCALE GENOMIC DNA]</scope>
    <source>
        <strain evidence="2">FP-91666</strain>
    </source>
</reference>
<name>R7RZ66_STEHR</name>
<dbReference type="KEGG" id="shs:STEHIDRAFT_35023"/>
<protein>
    <submittedName>
        <fullName evidence="1">Uncharacterized protein</fullName>
    </submittedName>
</protein>
<dbReference type="OrthoDB" id="5588482at2759"/>